<protein>
    <submittedName>
        <fullName evidence="2">RHS repeat-associated core domain-containing protein</fullName>
    </submittedName>
</protein>
<dbReference type="InterPro" id="IPR022385">
    <property type="entry name" value="Rhs_assc_core"/>
</dbReference>
<feature type="region of interest" description="Disordered" evidence="1">
    <location>
        <begin position="44"/>
        <end position="66"/>
    </location>
</feature>
<dbReference type="InterPro" id="IPR050708">
    <property type="entry name" value="T6SS_VgrG/RHS"/>
</dbReference>
<dbReference type="NCBIfam" id="TIGR03696">
    <property type="entry name" value="Rhs_assc_core"/>
    <property type="match status" value="1"/>
</dbReference>
<dbReference type="InterPro" id="IPR006530">
    <property type="entry name" value="YD"/>
</dbReference>
<evidence type="ECO:0000313" key="3">
    <source>
        <dbReference type="Proteomes" id="UP000268094"/>
    </source>
</evidence>
<reference evidence="3" key="1">
    <citation type="submission" date="2018-09" db="EMBL/GenBank/DDBJ databases">
        <authorList>
            <person name="Livingstone P.G."/>
            <person name="Whitworth D.E."/>
        </authorList>
    </citation>
    <scope>NUCLEOTIDE SEQUENCE [LARGE SCALE GENOMIC DNA]</scope>
    <source>
        <strain evidence="3">CA054A</strain>
    </source>
</reference>
<evidence type="ECO:0000256" key="1">
    <source>
        <dbReference type="SAM" id="MobiDB-lite"/>
    </source>
</evidence>
<gene>
    <name evidence="2" type="ORF">D7V88_26115</name>
</gene>
<dbReference type="NCBIfam" id="TIGR01643">
    <property type="entry name" value="YD_repeat_2x"/>
    <property type="match status" value="1"/>
</dbReference>
<sequence>MARRWSRSAVSGLVASGLLLVGLGVAWAADSLTPEELQQRVDQAPLSPAPPLGGPRSAGASEAAPVPVGSLRPTYSETDFSLSSAIGDFAFSRTFSASTEANILGIAEKKLLTPFGRVPSSNGTSSAYRWTHNLYSYVLTGADSERDSSGTDTVVSPFCDVVAPSGATLHFRPCDTSMPAGWYATSTLDQNVKLRWEGNGFTLISPEGRFLYKQAVAVGGRSKPALPYREWGAAYFLSEIEPTSYGSPVAQVGPSGRRVIASLQYHAATPVGCSVPAATFGRPSQLIQYVNLSNGSRLAFSYASRPTQDPAPSSTHECVLAKVDLEEGTSGTGQGTRNVVTYDYGIYDSNGQISSNPAGMLSCVRFHVGNAQNVPPGAEAPVPLKMTYIWVDYEALGTVRWKILRDGVLVSNKELHRTNFYVLKDEGGLFDGNSQTVTASLYGSGFYCGPGRLTGTCAGKQWQNFSVPASAGDGYRQFNTLLTRSFIASQSRSHGVETTGSVVKCGTDGVNNDGDCKGVGISLAEQQSRAWSSVELPVTTDPNVVPTRFVAMARSHRDSRNAYSVYFNELAGKGNNTSSQVPWDDFNAFMPSGELQQASFGALDATGAGALLTKSYTYEYGRAGANPAYEQLLKTESSLSSLTSRMGVATQAVWTYQYEPTTNRLMAKVRSGRSWDFTTSFGGFALKHQAVFYRTHRSCAGETVSQADPQARVVEVEGPCWVASATDTSCSGPAPVTHYFYGATNATNGQQQHLSRKRVYASFVSHAGSPRCQYNQYLDTTYDAYDEQGRLLKTTDPAGVQTLLSYSAGKLVRKTVRAGALADLITDYGYDNGTTHGDYVRQPDGRYEVTCYRAGTSGACVGGMLTDKLQWKATSASPSGANPSERVNYFYRLGRLIKEETLAADGSIRSRRTYDADPLGRPTYQGAGELWGEGASGNATYSSTKLFDTEDNRIREGLPYLANLGRPAAFCGGFNTTTGSLNSLPPECRSFEYDRLNRLVSMLEAAGPTGGIAASATHIAYDEAGNVKSIKQGCAAGTTMANCANQPAVEYLHDDFGNLLEIKTPWGASLPSGPGVTRFAYDAVGNPIVKQTSEMGQSASWMAYQYDALGRTRIAEARRGTQTERLYRTFYEDPFPPLPAGCPVAYRGKPHYTVDSFGATWFKYDALGRVIVKLRVRGAETDPPSRACNTSPYFSGKDSPNHFFNYDSAGRLVSEIYPYGRGIEYRYHAPSTGMPHRVSDIYAAHLFPDGGSGTDPLITSVEWEPYGGLKSYKVHSRGEAGVPVSAQVRYHQGGSNGGITDCSTSSFTQAVDAPGIPFGRLSGLSVSRVNTGDVFKRAYRYAADQLEGEDTCVLQTSNAEHPTTQDYRGASGEPGYDARLQLSRVTNRRYSGGWSSIDRTLAYAYDARGNRTSETQNGFTVQSEYTNAFPRVDQLATRKFTAPACQTGQTGCLSYGVTARYWHDLAGRVSNADWFLSPTANQSYFELSLNAALLSPMDLGGVYRQVGTTQTGGPGSSSEYLYDAGGRRRLKVSWDGREDEYFYSGTQLLVDVGQTGSNPNTTDYVLDEYVWLDGRPVALIKSRFAHSPFLRIADNTNDCSRFGQESDVPCGTYFPVTDGLGKPILLLDSHGRISGTGDYEPFGHVNRVAHYAAARDNFSSPMATLRAPSNPGLVTQVRGRFEWVEAHGQARVYLADSQGEKLPGANGGDGLLYGGAMGRPITPGWVNAPSDGTFYVRMGADNEGQTHTEAHLSGFEYRRYEPTAKPVWLPLRLPGQYHDPETDLFENWNRFYDPSIGRYLGPDPILLDPETVLSEVAAGRSMAAYAYANNNPVSFADPTGLVADTAGDDALAMCTNDGRMCDQAENVKGLHEAQRAALEAAVAIVIGLATPLPTAAAVAADILLNPGEAGAGSERQKNRIPDVGTPNTVATNEPGTTTKAYGPDGQVQKEFNAGHTGNPAKTPLIEQGDHIHDYKPNPYHPNKTPIRMKGRLPRMIDLFKLGRLKR</sequence>
<name>A0A3A8IG89_9BACT</name>
<dbReference type="PANTHER" id="PTHR32305">
    <property type="match status" value="1"/>
</dbReference>
<evidence type="ECO:0000313" key="2">
    <source>
        <dbReference type="EMBL" id="RKG81648.1"/>
    </source>
</evidence>
<dbReference type="OrthoDB" id="9757552at2"/>
<feature type="compositionally biased region" description="Polar residues" evidence="1">
    <location>
        <begin position="1925"/>
        <end position="1939"/>
    </location>
</feature>
<dbReference type="Pfam" id="PF05593">
    <property type="entry name" value="RHS_repeat"/>
    <property type="match status" value="1"/>
</dbReference>
<organism evidence="2 3">
    <name type="scientific">Corallococcus terminator</name>
    <dbReference type="NCBI Taxonomy" id="2316733"/>
    <lineage>
        <taxon>Bacteria</taxon>
        <taxon>Pseudomonadati</taxon>
        <taxon>Myxococcota</taxon>
        <taxon>Myxococcia</taxon>
        <taxon>Myxococcales</taxon>
        <taxon>Cystobacterineae</taxon>
        <taxon>Myxococcaceae</taxon>
        <taxon>Corallococcus</taxon>
    </lineage>
</organism>
<accession>A0A3A8IG89</accession>
<keyword evidence="3" id="KW-1185">Reference proteome</keyword>
<dbReference type="Proteomes" id="UP000268094">
    <property type="component" value="Unassembled WGS sequence"/>
</dbReference>
<comment type="caution">
    <text evidence="2">The sequence shown here is derived from an EMBL/GenBank/DDBJ whole genome shotgun (WGS) entry which is preliminary data.</text>
</comment>
<dbReference type="PANTHER" id="PTHR32305:SF15">
    <property type="entry name" value="PROTEIN RHSA-RELATED"/>
    <property type="match status" value="1"/>
</dbReference>
<dbReference type="Gene3D" id="2.180.10.10">
    <property type="entry name" value="RHS repeat-associated core"/>
    <property type="match status" value="2"/>
</dbReference>
<feature type="region of interest" description="Disordered" evidence="1">
    <location>
        <begin position="1908"/>
        <end position="1944"/>
    </location>
</feature>
<dbReference type="EMBL" id="RAVZ01000206">
    <property type="protein sequence ID" value="RKG81648.1"/>
    <property type="molecule type" value="Genomic_DNA"/>
</dbReference>
<dbReference type="InterPro" id="IPR031325">
    <property type="entry name" value="RHS_repeat"/>
</dbReference>
<proteinExistence type="predicted"/>